<dbReference type="EMBL" id="KV441394">
    <property type="protein sequence ID" value="OAF59297.1"/>
    <property type="molecule type" value="Genomic_DNA"/>
</dbReference>
<dbReference type="GO" id="GO:0003924">
    <property type="term" value="F:GTPase activity"/>
    <property type="evidence" value="ECO:0007669"/>
    <property type="project" value="InterPro"/>
</dbReference>
<dbReference type="SUPFAM" id="SSF52540">
    <property type="entry name" value="P-loop containing nucleoside triphosphate hydrolases"/>
    <property type="match status" value="1"/>
</dbReference>
<keyword evidence="9" id="KW-0636">Prenylation</keyword>
<keyword evidence="7" id="KW-0472">Membrane</keyword>
<dbReference type="FunFam" id="3.40.50.300:FF:000273">
    <property type="entry name" value="GTP-binding protein Rheb homolog"/>
    <property type="match status" value="1"/>
</dbReference>
<evidence type="ECO:0000256" key="7">
    <source>
        <dbReference type="ARBA" id="ARBA00023136"/>
    </source>
</evidence>
<reference evidence="13" key="1">
    <citation type="submission" date="2016-03" db="EMBL/GenBank/DDBJ databases">
        <title>Updated assembly of Pseudogymnoascus destructans, the fungus causing white-nose syndrome of bats.</title>
        <authorList>
            <person name="Palmer J.M."/>
            <person name="Drees K.P."/>
            <person name="Foster J.T."/>
            <person name="Lindner D.L."/>
        </authorList>
    </citation>
    <scope>NUCLEOTIDE SEQUENCE [LARGE SCALE GENOMIC DNA]</scope>
    <source>
        <strain evidence="13">20631-21</strain>
    </source>
</reference>
<dbReference type="PRINTS" id="PR00449">
    <property type="entry name" value="RASTRNSFRMNG"/>
</dbReference>
<dbReference type="RefSeq" id="XP_024324581.1">
    <property type="nucleotide sequence ID" value="XM_024467987.1"/>
</dbReference>
<keyword evidence="6" id="KW-0342">GTP-binding</keyword>
<dbReference type="GeneID" id="36287426"/>
<dbReference type="Proteomes" id="UP000077154">
    <property type="component" value="Unassembled WGS sequence"/>
</dbReference>
<dbReference type="NCBIfam" id="TIGR00231">
    <property type="entry name" value="small_GTP"/>
    <property type="match status" value="1"/>
</dbReference>
<dbReference type="PROSITE" id="PS51421">
    <property type="entry name" value="RAS"/>
    <property type="match status" value="1"/>
</dbReference>
<dbReference type="AlphaFoldDB" id="A0A177AB34"/>
<dbReference type="PROSITE" id="PS51420">
    <property type="entry name" value="RHO"/>
    <property type="match status" value="1"/>
</dbReference>
<comment type="similarity">
    <text evidence="10">Belongs to the small GTPase superfamily. Rheb family.</text>
</comment>
<evidence type="ECO:0000256" key="2">
    <source>
        <dbReference type="ARBA" id="ARBA00022723"/>
    </source>
</evidence>
<keyword evidence="8" id="KW-0449">Lipoprotein</keyword>
<evidence type="ECO:0000256" key="9">
    <source>
        <dbReference type="ARBA" id="ARBA00023289"/>
    </source>
</evidence>
<evidence type="ECO:0000256" key="5">
    <source>
        <dbReference type="ARBA" id="ARBA00022842"/>
    </source>
</evidence>
<evidence type="ECO:0000256" key="4">
    <source>
        <dbReference type="ARBA" id="ARBA00022801"/>
    </source>
</evidence>
<dbReference type="PROSITE" id="PS51419">
    <property type="entry name" value="RAB"/>
    <property type="match status" value="1"/>
</dbReference>
<dbReference type="GO" id="GO:0005525">
    <property type="term" value="F:GTP binding"/>
    <property type="evidence" value="ECO:0007669"/>
    <property type="project" value="UniProtKB-KW"/>
</dbReference>
<name>A0A177AB34_9PEZI</name>
<dbReference type="SMART" id="SM00173">
    <property type="entry name" value="RAS"/>
    <property type="match status" value="1"/>
</dbReference>
<protein>
    <submittedName>
        <fullName evidence="13">GTP-binding protein</fullName>
    </submittedName>
</protein>
<keyword evidence="2" id="KW-0479">Metal-binding</keyword>
<keyword evidence="3" id="KW-0547">Nucleotide-binding</keyword>
<dbReference type="InterPro" id="IPR027417">
    <property type="entry name" value="P-loop_NTPase"/>
</dbReference>
<dbReference type="eggNOG" id="KOG0395">
    <property type="taxonomic scope" value="Eukaryota"/>
</dbReference>
<dbReference type="CDD" id="cd04137">
    <property type="entry name" value="RheB"/>
    <property type="match status" value="1"/>
</dbReference>
<sequence length="187" mass="20879">MAPPPKQRKIAIVGSRSVGKSSLTVQFVDGHFVESYYPTIENTFSKVIKYKGQEFATDIIDTAGQDEYSILNSKHFIGIHGYILVYSVASMQSFEMVQVIRDKILNHLGTDWVPVVIVGNKSDLRPEQRQVTAEDAKQLAEKYSCAWTEASAQFNENVTKAFELMIAQIEKSQNPNEPTGGNKCLAM</sequence>
<keyword evidence="4" id="KW-0378">Hydrolase</keyword>
<comment type="catalytic activity">
    <reaction evidence="12">
        <text>GTP + H2O = GDP + phosphate + H(+)</text>
        <dbReference type="Rhea" id="RHEA:19669"/>
        <dbReference type="ChEBI" id="CHEBI:15377"/>
        <dbReference type="ChEBI" id="CHEBI:15378"/>
        <dbReference type="ChEBI" id="CHEBI:37565"/>
        <dbReference type="ChEBI" id="CHEBI:43474"/>
        <dbReference type="ChEBI" id="CHEBI:58189"/>
    </reaction>
    <physiologicalReaction direction="left-to-right" evidence="12">
        <dbReference type="Rhea" id="RHEA:19670"/>
    </physiologicalReaction>
</comment>
<dbReference type="SMART" id="SM00175">
    <property type="entry name" value="RAB"/>
    <property type="match status" value="1"/>
</dbReference>
<evidence type="ECO:0000313" key="13">
    <source>
        <dbReference type="EMBL" id="OAF59297.1"/>
    </source>
</evidence>
<evidence type="ECO:0000256" key="10">
    <source>
        <dbReference type="ARBA" id="ARBA00037969"/>
    </source>
</evidence>
<organism evidence="13">
    <name type="scientific">Pseudogymnoascus destructans</name>
    <dbReference type="NCBI Taxonomy" id="655981"/>
    <lineage>
        <taxon>Eukaryota</taxon>
        <taxon>Fungi</taxon>
        <taxon>Dikarya</taxon>
        <taxon>Ascomycota</taxon>
        <taxon>Pezizomycotina</taxon>
        <taxon>Leotiomycetes</taxon>
        <taxon>Thelebolales</taxon>
        <taxon>Thelebolaceae</taxon>
        <taxon>Pseudogymnoascus</taxon>
    </lineage>
</organism>
<proteinExistence type="inferred from homology"/>
<keyword evidence="5" id="KW-0460">Magnesium</keyword>
<evidence type="ECO:0000256" key="1">
    <source>
        <dbReference type="ARBA" id="ARBA00022481"/>
    </source>
</evidence>
<evidence type="ECO:0000313" key="14">
    <source>
        <dbReference type="EMBL" id="OAF63053.1"/>
    </source>
</evidence>
<dbReference type="GO" id="GO:0012505">
    <property type="term" value="C:endomembrane system"/>
    <property type="evidence" value="ECO:0007669"/>
    <property type="project" value="UniProtKB-SubCell"/>
</dbReference>
<dbReference type="SMART" id="SM00174">
    <property type="entry name" value="RHO"/>
    <property type="match status" value="1"/>
</dbReference>
<gene>
    <name evidence="13" type="primary">RHB1_2</name>
    <name evidence="14" type="synonym">RHB1_1</name>
    <name evidence="14" type="ORF">VC83_00552</name>
    <name evidence="13" type="ORF">VC83_04354</name>
</gene>
<dbReference type="GO" id="GO:0046872">
    <property type="term" value="F:metal ion binding"/>
    <property type="evidence" value="ECO:0007669"/>
    <property type="project" value="UniProtKB-KW"/>
</dbReference>
<dbReference type="GO" id="GO:0007165">
    <property type="term" value="P:signal transduction"/>
    <property type="evidence" value="ECO:0007669"/>
    <property type="project" value="InterPro"/>
</dbReference>
<dbReference type="InterPro" id="IPR020849">
    <property type="entry name" value="Small_GTPase_Ras-type"/>
</dbReference>
<dbReference type="Gene3D" id="3.40.50.300">
    <property type="entry name" value="P-loop containing nucleotide triphosphate hydrolases"/>
    <property type="match status" value="1"/>
</dbReference>
<evidence type="ECO:0000256" key="12">
    <source>
        <dbReference type="ARBA" id="ARBA00049117"/>
    </source>
</evidence>
<evidence type="ECO:0000256" key="8">
    <source>
        <dbReference type="ARBA" id="ARBA00023288"/>
    </source>
</evidence>
<comment type="subcellular location">
    <subcellularLocation>
        <location evidence="11">Endomembrane system</location>
        <topology evidence="11">Lipid-anchor</topology>
        <orientation evidence="11">Cytoplasmic side</orientation>
    </subcellularLocation>
</comment>
<dbReference type="InterPro" id="IPR005225">
    <property type="entry name" value="Small_GTP-bd"/>
</dbReference>
<dbReference type="GO" id="GO:0016020">
    <property type="term" value="C:membrane"/>
    <property type="evidence" value="ECO:0007669"/>
    <property type="project" value="InterPro"/>
</dbReference>
<dbReference type="EMBL" id="KV441386">
    <property type="protein sequence ID" value="OAF63053.1"/>
    <property type="molecule type" value="Genomic_DNA"/>
</dbReference>
<evidence type="ECO:0000256" key="11">
    <source>
        <dbReference type="ARBA" id="ARBA00046278"/>
    </source>
</evidence>
<evidence type="ECO:0000256" key="6">
    <source>
        <dbReference type="ARBA" id="ARBA00023134"/>
    </source>
</evidence>
<keyword evidence="1" id="KW-0488">Methylation</keyword>
<dbReference type="Pfam" id="PF00071">
    <property type="entry name" value="Ras"/>
    <property type="match status" value="1"/>
</dbReference>
<dbReference type="OrthoDB" id="5976022at2759"/>
<evidence type="ECO:0000256" key="3">
    <source>
        <dbReference type="ARBA" id="ARBA00022741"/>
    </source>
</evidence>
<dbReference type="VEuPathDB" id="FungiDB:GMDG_00709"/>
<dbReference type="PANTHER" id="PTHR24070">
    <property type="entry name" value="RAS, DI-RAS, AND RHEB FAMILY MEMBERS OF SMALL GTPASE SUPERFAMILY"/>
    <property type="match status" value="1"/>
</dbReference>
<dbReference type="InterPro" id="IPR001806">
    <property type="entry name" value="Small_GTPase"/>
</dbReference>
<accession>A0A177AB34</accession>